<feature type="signal peptide" evidence="2">
    <location>
        <begin position="1"/>
        <end position="24"/>
    </location>
</feature>
<evidence type="ECO:0000313" key="6">
    <source>
        <dbReference type="Proteomes" id="UP001372834"/>
    </source>
</evidence>
<proteinExistence type="predicted"/>
<feature type="chain" id="PRO_5043005976" description="Osiris 2" evidence="2">
    <location>
        <begin position="25"/>
        <end position="372"/>
    </location>
</feature>
<dbReference type="PANTHER" id="PTHR21879:SF10">
    <property type="entry name" value="LP14110P"/>
    <property type="match status" value="1"/>
</dbReference>
<feature type="transmembrane region" description="Helical" evidence="1">
    <location>
        <begin position="255"/>
        <end position="272"/>
    </location>
</feature>
<name>A0AAN8S797_POLSC</name>
<dbReference type="PANTHER" id="PTHR21879">
    <property type="entry name" value="FI03362P-RELATED-RELATED"/>
    <property type="match status" value="1"/>
</dbReference>
<dbReference type="GO" id="GO:0016020">
    <property type="term" value="C:membrane"/>
    <property type="evidence" value="ECO:0007669"/>
    <property type="project" value="TreeGrafter"/>
</dbReference>
<evidence type="ECO:0000313" key="3">
    <source>
        <dbReference type="EMBL" id="KAK6618814.1"/>
    </source>
</evidence>
<accession>A0AAN8S797</accession>
<reference evidence="3 6" key="1">
    <citation type="submission" date="2023-10" db="EMBL/GenBank/DDBJ databases">
        <title>Genomes of two closely related lineages of the louse Polyplax serrata with different host specificities.</title>
        <authorList>
            <person name="Martinu J."/>
            <person name="Tarabai H."/>
            <person name="Stefka J."/>
            <person name="Hypsa V."/>
        </authorList>
    </citation>
    <scope>NUCLEOTIDE SEQUENCE [LARGE SCALE GENOMIC DNA]</scope>
    <source>
        <strain evidence="4">98ZLc_SE</strain>
        <strain evidence="3">HR10_N</strain>
    </source>
</reference>
<keyword evidence="2" id="KW-0732">Signal</keyword>
<evidence type="ECO:0000313" key="5">
    <source>
        <dbReference type="Proteomes" id="UP001359485"/>
    </source>
</evidence>
<dbReference type="EMBL" id="JAWJWE010000041">
    <property type="protein sequence ID" value="KAK6618814.1"/>
    <property type="molecule type" value="Genomic_DNA"/>
</dbReference>
<sequence>MKAVAVTGKLALGLLVFVVYLALAEETRTSQDQTVFTNLTETDWKEYFFGNATESDADKKTDREGRNRKGKDFFDFIGLGTGPETDPYLARANDLCLSGDLSECFKSRALSSLDDFFTREGYYVTDNVRVTRMSEDHLRQLAHESYEYSSSPRLEESEWEQFVKFLLRKVERFVKSTALEVKVPEELTEGGRYSPRFVDEIASELDVIEDKKAGAIKRRKLNKLFIPLLIILKLFKLKLLLFLPMILGIASFKKLLGFLAIVIPGMIGVFKLCKPQLYSSSFGNGHASYYQPPRYTPAGIGNGSPQYYSHHVPYKPSSYGYGSDYHHEYTGYSGNVETGKAIKTSSGSVAFRDESDHPQDLAYGAYRSSKSS</sequence>
<dbReference type="Proteomes" id="UP001372834">
    <property type="component" value="Unassembled WGS sequence"/>
</dbReference>
<gene>
    <name evidence="3" type="ORF">RUM43_013205</name>
    <name evidence="4" type="ORF">RUM44_001766</name>
</gene>
<keyword evidence="1" id="KW-0472">Membrane</keyword>
<dbReference type="Pfam" id="PF07898">
    <property type="entry name" value="DUF1676"/>
    <property type="match status" value="1"/>
</dbReference>
<evidence type="ECO:0000313" key="4">
    <source>
        <dbReference type="EMBL" id="KAK6621959.1"/>
    </source>
</evidence>
<keyword evidence="5" id="KW-1185">Reference proteome</keyword>
<comment type="caution">
    <text evidence="3">The sequence shown here is derived from an EMBL/GenBank/DDBJ whole genome shotgun (WGS) entry which is preliminary data.</text>
</comment>
<keyword evidence="1" id="KW-1133">Transmembrane helix</keyword>
<dbReference type="Proteomes" id="UP001359485">
    <property type="component" value="Unassembled WGS sequence"/>
</dbReference>
<feature type="transmembrane region" description="Helical" evidence="1">
    <location>
        <begin position="224"/>
        <end position="243"/>
    </location>
</feature>
<dbReference type="AlphaFoldDB" id="A0AAN8S797"/>
<evidence type="ECO:0008006" key="7">
    <source>
        <dbReference type="Google" id="ProtNLM"/>
    </source>
</evidence>
<keyword evidence="1" id="KW-0812">Transmembrane</keyword>
<protein>
    <recommendedName>
        <fullName evidence="7">Osiris 2</fullName>
    </recommendedName>
</protein>
<dbReference type="EMBL" id="JAWJWF010000047">
    <property type="protein sequence ID" value="KAK6621959.1"/>
    <property type="molecule type" value="Genomic_DNA"/>
</dbReference>
<dbReference type="InterPro" id="IPR012464">
    <property type="entry name" value="DUF1676"/>
</dbReference>
<evidence type="ECO:0000256" key="1">
    <source>
        <dbReference type="SAM" id="Phobius"/>
    </source>
</evidence>
<evidence type="ECO:0000256" key="2">
    <source>
        <dbReference type="SAM" id="SignalP"/>
    </source>
</evidence>
<organism evidence="3 6">
    <name type="scientific">Polyplax serrata</name>
    <name type="common">Common mouse louse</name>
    <dbReference type="NCBI Taxonomy" id="468196"/>
    <lineage>
        <taxon>Eukaryota</taxon>
        <taxon>Metazoa</taxon>
        <taxon>Ecdysozoa</taxon>
        <taxon>Arthropoda</taxon>
        <taxon>Hexapoda</taxon>
        <taxon>Insecta</taxon>
        <taxon>Pterygota</taxon>
        <taxon>Neoptera</taxon>
        <taxon>Paraneoptera</taxon>
        <taxon>Psocodea</taxon>
        <taxon>Troctomorpha</taxon>
        <taxon>Phthiraptera</taxon>
        <taxon>Anoplura</taxon>
        <taxon>Polyplacidae</taxon>
        <taxon>Polyplax</taxon>
    </lineage>
</organism>